<evidence type="ECO:0000313" key="2">
    <source>
        <dbReference type="Proteomes" id="UP000192566"/>
    </source>
</evidence>
<dbReference type="STRING" id="53376.BST25_13840"/>
<keyword evidence="2" id="KW-1185">Reference proteome</keyword>
<gene>
    <name evidence="1" type="ORF">BST25_13840</name>
</gene>
<comment type="caution">
    <text evidence="1">The sequence shown here is derived from an EMBL/GenBank/DDBJ whole genome shotgun (WGS) entry which is preliminary data.</text>
</comment>
<dbReference type="Proteomes" id="UP000192566">
    <property type="component" value="Unassembled WGS sequence"/>
</dbReference>
<dbReference type="EMBL" id="MVHR01000018">
    <property type="protein sequence ID" value="ORA72909.1"/>
    <property type="molecule type" value="Genomic_DNA"/>
</dbReference>
<proteinExistence type="predicted"/>
<name>A0A1X0DL92_MYCHE</name>
<evidence type="ECO:0000313" key="1">
    <source>
        <dbReference type="EMBL" id="ORA72909.1"/>
    </source>
</evidence>
<accession>A0A1X0DL92</accession>
<reference evidence="1 2" key="1">
    <citation type="submission" date="2017-02" db="EMBL/GenBank/DDBJ databases">
        <title>The new phylogeny of genus Mycobacterium.</title>
        <authorList>
            <person name="Tortoli E."/>
            <person name="Trovato A."/>
            <person name="Cirillo D.M."/>
        </authorList>
    </citation>
    <scope>NUCLEOTIDE SEQUENCE [LARGE SCALE GENOMIC DNA]</scope>
    <source>
        <strain evidence="1 2">DSM 44471</strain>
    </source>
</reference>
<protein>
    <submittedName>
        <fullName evidence="1">Uncharacterized protein</fullName>
    </submittedName>
</protein>
<sequence>MGASLIALTPAVSNNVAADLHRSAADIQQRAVQLLSTDDPGVVNPIQTWINVFTGAAANLQADYASATAYGLAPVLEQVLANQAHNYGTLVIPGFQESALRLVNLYTGAGAGGFWPRLFQGISQVGQGDFTDGFFNIANDGLPAFLNSFGLPLQDLLPLLPQELENLPNAVNFLLGNAYVYLTGQVGLFWPGYLGYALGSDVQLASDGFASGDLLAGVTNLLNIPGAFAGQFLNGFTSSFTDGFVPGLLSPSTNIAGGWTGGGLLYFFTTYVPQGTANSIVYPGAPNIVQGGDLAATVQQFLAQASSLFGFNNPITNPIPSNVVWAWPTPQTVLNQLINLFQAYAGVGGLASAATGASAAFAAPAGVVGIAPSIAANLSGLAPSIAADFSGIAPSLAAEIGGIAPSLATNLAGTLAPQLGTLAAHLLTSLF</sequence>
<dbReference type="AlphaFoldDB" id="A0A1X0DL92"/>
<organism evidence="1 2">
    <name type="scientific">Mycobacterium heidelbergense</name>
    <dbReference type="NCBI Taxonomy" id="53376"/>
    <lineage>
        <taxon>Bacteria</taxon>
        <taxon>Bacillati</taxon>
        <taxon>Actinomycetota</taxon>
        <taxon>Actinomycetes</taxon>
        <taxon>Mycobacteriales</taxon>
        <taxon>Mycobacteriaceae</taxon>
        <taxon>Mycobacterium</taxon>
        <taxon>Mycobacterium simiae complex</taxon>
    </lineage>
</organism>